<gene>
    <name evidence="3" type="ORF">TCM_022367</name>
</gene>
<reference evidence="3 4" key="1">
    <citation type="journal article" date="2013" name="Genome Biol.">
        <title>The genome sequence of the most widely cultivated cacao type and its use to identify candidate genes regulating pod color.</title>
        <authorList>
            <person name="Motamayor J.C."/>
            <person name="Mockaitis K."/>
            <person name="Schmutz J."/>
            <person name="Haiminen N."/>
            <person name="Iii D.L."/>
            <person name="Cornejo O."/>
            <person name="Findley S.D."/>
            <person name="Zheng P."/>
            <person name="Utro F."/>
            <person name="Royaert S."/>
            <person name="Saski C."/>
            <person name="Jenkins J."/>
            <person name="Podicheti R."/>
            <person name="Zhao M."/>
            <person name="Scheffler B.E."/>
            <person name="Stack J.C."/>
            <person name="Feltus F.A."/>
            <person name="Mustiga G.M."/>
            <person name="Amores F."/>
            <person name="Phillips W."/>
            <person name="Marelli J.P."/>
            <person name="May G.D."/>
            <person name="Shapiro H."/>
            <person name="Ma J."/>
            <person name="Bustamante C.D."/>
            <person name="Schnell R.J."/>
            <person name="Main D."/>
            <person name="Gilbert D."/>
            <person name="Parida L."/>
            <person name="Kuhn D.N."/>
        </authorList>
    </citation>
    <scope>NUCLEOTIDE SEQUENCE [LARGE SCALE GENOMIC DNA]</scope>
    <source>
        <strain evidence="4">cv. Matina 1-6</strain>
    </source>
</reference>
<dbReference type="SUPFAM" id="SSF53098">
    <property type="entry name" value="Ribonuclease H-like"/>
    <property type="match status" value="1"/>
</dbReference>
<sequence length="354" mass="40229">MDSRKERNGCGGWLLGDILSDAYCRKVLSSVGSRNKTTLWKWVWGTSPHKVEAFMWQLMHGRTAVKAELLQRGLLSENNALCSLCKNNIKTVDHLFVNCDKLWIIWYSCCRQRGVTWVMPRGIKELVVIWNATCLNNGDKRIWVLTPFAISWTIWLYQNDVVFQNSCWNSKQVWDLIHLRIATWANVNWPNQHGSLLDVYRHPNSHAIQNTDTRRSAATNWNRPIGQKLKYNVAGPANGSQGEAGIGGMLRSENGVVLARFSKNIVGKFSLVIESDSLNAVKWVKSPNDAPWRLRKWILHIESSKKMVGDCEICHVLREGNKAADKLAKGAIQRVPDLMETSDDLEHGLAIDIE</sequence>
<dbReference type="HOGENOM" id="CLU_000680_21_2_1"/>
<dbReference type="eggNOG" id="KOG1075">
    <property type="taxonomic scope" value="Eukaryota"/>
</dbReference>
<evidence type="ECO:0000313" key="4">
    <source>
        <dbReference type="Proteomes" id="UP000026915"/>
    </source>
</evidence>
<evidence type="ECO:0000259" key="2">
    <source>
        <dbReference type="Pfam" id="PF13966"/>
    </source>
</evidence>
<evidence type="ECO:0008006" key="5">
    <source>
        <dbReference type="Google" id="ProtNLM"/>
    </source>
</evidence>
<feature type="domain" description="RNase H type-1" evidence="1">
    <location>
        <begin position="270"/>
        <end position="330"/>
    </location>
</feature>
<feature type="domain" description="Reverse transcriptase zinc-binding" evidence="2">
    <location>
        <begin position="33"/>
        <end position="106"/>
    </location>
</feature>
<evidence type="ECO:0000259" key="1">
    <source>
        <dbReference type="Pfam" id="PF13456"/>
    </source>
</evidence>
<dbReference type="PANTHER" id="PTHR33033:SF121">
    <property type="entry name" value="POLYNUCLEOTIDYL TRANSFERASE, RIBONUCLEASE H-LIKE SUPERFAMILY PROTEIN"/>
    <property type="match status" value="1"/>
</dbReference>
<dbReference type="Gene3D" id="3.30.420.10">
    <property type="entry name" value="Ribonuclease H-like superfamily/Ribonuclease H"/>
    <property type="match status" value="1"/>
</dbReference>
<protein>
    <recommendedName>
        <fullName evidence="5">Reverse transcriptase zinc-binding domain-containing protein</fullName>
    </recommendedName>
</protein>
<dbReference type="InterPro" id="IPR036397">
    <property type="entry name" value="RNaseH_sf"/>
</dbReference>
<dbReference type="InterPro" id="IPR026960">
    <property type="entry name" value="RVT-Znf"/>
</dbReference>
<dbReference type="Gramene" id="EOY08046">
    <property type="protein sequence ID" value="EOY08046"/>
    <property type="gene ID" value="TCM_022367"/>
</dbReference>
<name>A0A061ET89_THECC</name>
<dbReference type="Proteomes" id="UP000026915">
    <property type="component" value="Chromosome 5"/>
</dbReference>
<dbReference type="AlphaFoldDB" id="A0A061ET89"/>
<dbReference type="GO" id="GO:0003676">
    <property type="term" value="F:nucleic acid binding"/>
    <property type="evidence" value="ECO:0007669"/>
    <property type="project" value="InterPro"/>
</dbReference>
<organism evidence="3 4">
    <name type="scientific">Theobroma cacao</name>
    <name type="common">Cacao</name>
    <name type="synonym">Cocoa</name>
    <dbReference type="NCBI Taxonomy" id="3641"/>
    <lineage>
        <taxon>Eukaryota</taxon>
        <taxon>Viridiplantae</taxon>
        <taxon>Streptophyta</taxon>
        <taxon>Embryophyta</taxon>
        <taxon>Tracheophyta</taxon>
        <taxon>Spermatophyta</taxon>
        <taxon>Magnoliopsida</taxon>
        <taxon>eudicotyledons</taxon>
        <taxon>Gunneridae</taxon>
        <taxon>Pentapetalae</taxon>
        <taxon>rosids</taxon>
        <taxon>malvids</taxon>
        <taxon>Malvales</taxon>
        <taxon>Malvaceae</taxon>
        <taxon>Byttnerioideae</taxon>
        <taxon>Theobroma</taxon>
    </lineage>
</organism>
<dbReference type="Pfam" id="PF13456">
    <property type="entry name" value="RVT_3"/>
    <property type="match status" value="1"/>
</dbReference>
<proteinExistence type="predicted"/>
<dbReference type="PANTHER" id="PTHR33033">
    <property type="entry name" value="POLYNUCLEOTIDYL TRANSFERASE, RIBONUCLEASE H-LIKE SUPERFAMILY PROTEIN-RELATED"/>
    <property type="match status" value="1"/>
</dbReference>
<dbReference type="EMBL" id="CM001883">
    <property type="protein sequence ID" value="EOY08046.1"/>
    <property type="molecule type" value="Genomic_DNA"/>
</dbReference>
<dbReference type="InParanoid" id="A0A061ET89"/>
<dbReference type="InterPro" id="IPR002156">
    <property type="entry name" value="RNaseH_domain"/>
</dbReference>
<evidence type="ECO:0000313" key="3">
    <source>
        <dbReference type="EMBL" id="EOY08046.1"/>
    </source>
</evidence>
<dbReference type="InterPro" id="IPR044730">
    <property type="entry name" value="RNase_H-like_dom_plant"/>
</dbReference>
<keyword evidence="4" id="KW-1185">Reference proteome</keyword>
<dbReference type="CDD" id="cd06222">
    <property type="entry name" value="RNase_H_like"/>
    <property type="match status" value="1"/>
</dbReference>
<dbReference type="Pfam" id="PF13966">
    <property type="entry name" value="zf-RVT"/>
    <property type="match status" value="1"/>
</dbReference>
<dbReference type="InterPro" id="IPR012337">
    <property type="entry name" value="RNaseH-like_sf"/>
</dbReference>
<accession>A0A061ET89</accession>
<dbReference type="GO" id="GO:0004523">
    <property type="term" value="F:RNA-DNA hybrid ribonuclease activity"/>
    <property type="evidence" value="ECO:0007669"/>
    <property type="project" value="InterPro"/>
</dbReference>